<dbReference type="GO" id="GO:0047372">
    <property type="term" value="F:monoacylglycerol lipase activity"/>
    <property type="evidence" value="ECO:0007669"/>
    <property type="project" value="TreeGrafter"/>
</dbReference>
<gene>
    <name evidence="2" type="ORF">KIW84_015075</name>
</gene>
<dbReference type="Gramene" id="Psat01G0507500-T1">
    <property type="protein sequence ID" value="KAI5447478.1"/>
    <property type="gene ID" value="KIW84_015075"/>
</dbReference>
<dbReference type="Proteomes" id="UP001058974">
    <property type="component" value="Chromosome 1"/>
</dbReference>
<dbReference type="GO" id="GO:0004620">
    <property type="term" value="F:phospholipase activity"/>
    <property type="evidence" value="ECO:0007669"/>
    <property type="project" value="TreeGrafter"/>
</dbReference>
<evidence type="ECO:0000313" key="2">
    <source>
        <dbReference type="EMBL" id="KAI5447478.1"/>
    </source>
</evidence>
<sequence length="78" mass="8747">MHNIKDNSFQKDCFEVYDLVPDLLREEVKDKAASLAKYFDVISGTSTAGLVMAVLDAPHPEDPTRPLFTAEKVISFYP</sequence>
<name>A0A9D5BPB9_PEA</name>
<keyword evidence="3" id="KW-1185">Reference proteome</keyword>
<protein>
    <submittedName>
        <fullName evidence="2">Uncharacterized protein</fullName>
    </submittedName>
</protein>
<keyword evidence="1" id="KW-0442">Lipid degradation</keyword>
<dbReference type="EMBL" id="JAMSHJ010000001">
    <property type="protein sequence ID" value="KAI5447478.1"/>
    <property type="molecule type" value="Genomic_DNA"/>
</dbReference>
<dbReference type="Gene3D" id="3.40.1090.10">
    <property type="entry name" value="Cytosolic phospholipase A2 catalytic domain"/>
    <property type="match status" value="1"/>
</dbReference>
<proteinExistence type="predicted"/>
<dbReference type="PANTHER" id="PTHR32176">
    <property type="entry name" value="XYLOSE ISOMERASE"/>
    <property type="match status" value="1"/>
</dbReference>
<dbReference type="AlphaFoldDB" id="A0A9D5BPB9"/>
<keyword evidence="1" id="KW-0443">Lipid metabolism</keyword>
<organism evidence="2 3">
    <name type="scientific">Pisum sativum</name>
    <name type="common">Garden pea</name>
    <name type="synonym">Lathyrus oleraceus</name>
    <dbReference type="NCBI Taxonomy" id="3888"/>
    <lineage>
        <taxon>Eukaryota</taxon>
        <taxon>Viridiplantae</taxon>
        <taxon>Streptophyta</taxon>
        <taxon>Embryophyta</taxon>
        <taxon>Tracheophyta</taxon>
        <taxon>Spermatophyta</taxon>
        <taxon>Magnoliopsida</taxon>
        <taxon>eudicotyledons</taxon>
        <taxon>Gunneridae</taxon>
        <taxon>Pentapetalae</taxon>
        <taxon>rosids</taxon>
        <taxon>fabids</taxon>
        <taxon>Fabales</taxon>
        <taxon>Fabaceae</taxon>
        <taxon>Papilionoideae</taxon>
        <taxon>50 kb inversion clade</taxon>
        <taxon>NPAAA clade</taxon>
        <taxon>Hologalegina</taxon>
        <taxon>IRL clade</taxon>
        <taxon>Fabeae</taxon>
        <taxon>Lathyrus</taxon>
    </lineage>
</organism>
<comment type="caution">
    <text evidence="2">The sequence shown here is derived from an EMBL/GenBank/DDBJ whole genome shotgun (WGS) entry which is preliminary data.</text>
</comment>
<dbReference type="PANTHER" id="PTHR32176:SF33">
    <property type="entry name" value="PATATIN"/>
    <property type="match status" value="1"/>
</dbReference>
<evidence type="ECO:0000313" key="3">
    <source>
        <dbReference type="Proteomes" id="UP001058974"/>
    </source>
</evidence>
<dbReference type="GO" id="GO:0016042">
    <property type="term" value="P:lipid catabolic process"/>
    <property type="evidence" value="ECO:0007669"/>
    <property type="project" value="UniProtKB-KW"/>
</dbReference>
<evidence type="ECO:0000256" key="1">
    <source>
        <dbReference type="ARBA" id="ARBA00022963"/>
    </source>
</evidence>
<accession>A0A9D5BPB9</accession>
<reference evidence="2 3" key="1">
    <citation type="journal article" date="2022" name="Nat. Genet.">
        <title>Improved pea reference genome and pan-genome highlight genomic features and evolutionary characteristics.</title>
        <authorList>
            <person name="Yang T."/>
            <person name="Liu R."/>
            <person name="Luo Y."/>
            <person name="Hu S."/>
            <person name="Wang D."/>
            <person name="Wang C."/>
            <person name="Pandey M.K."/>
            <person name="Ge S."/>
            <person name="Xu Q."/>
            <person name="Li N."/>
            <person name="Li G."/>
            <person name="Huang Y."/>
            <person name="Saxena R.K."/>
            <person name="Ji Y."/>
            <person name="Li M."/>
            <person name="Yan X."/>
            <person name="He Y."/>
            <person name="Liu Y."/>
            <person name="Wang X."/>
            <person name="Xiang C."/>
            <person name="Varshney R.K."/>
            <person name="Ding H."/>
            <person name="Gao S."/>
            <person name="Zong X."/>
        </authorList>
    </citation>
    <scope>NUCLEOTIDE SEQUENCE [LARGE SCALE GENOMIC DNA]</scope>
    <source>
        <strain evidence="2 3">cv. Zhongwan 6</strain>
    </source>
</reference>